<evidence type="ECO:0000256" key="3">
    <source>
        <dbReference type="ARBA" id="ARBA00022679"/>
    </source>
</evidence>
<dbReference type="SUPFAM" id="SSF53335">
    <property type="entry name" value="S-adenosyl-L-methionine-dependent methyltransferases"/>
    <property type="match status" value="1"/>
</dbReference>
<dbReference type="RefSeq" id="WP_009206847.1">
    <property type="nucleotide sequence ID" value="NC_022357.1"/>
</dbReference>
<dbReference type="Proteomes" id="UP000015559">
    <property type="component" value="Chromosome"/>
</dbReference>
<comment type="pathway">
    <text evidence="6">Cofactor biosynthesis; ubiquinone biosynthesis.</text>
</comment>
<feature type="binding site" evidence="6">
    <location>
        <position position="72"/>
    </location>
    <ligand>
        <name>S-adenosyl-L-methionine</name>
        <dbReference type="ChEBI" id="CHEBI:59789"/>
    </ligand>
</feature>
<dbReference type="GO" id="GO:0043770">
    <property type="term" value="F:demethylmenaquinone methyltransferase activity"/>
    <property type="evidence" value="ECO:0007669"/>
    <property type="project" value="UniProtKB-UniRule"/>
</dbReference>
<keyword evidence="4 6" id="KW-0831">Ubiquinone biosynthesis</keyword>
<dbReference type="GO" id="GO:0009060">
    <property type="term" value="P:aerobic respiration"/>
    <property type="evidence" value="ECO:0007669"/>
    <property type="project" value="UniProtKB-UniRule"/>
</dbReference>
<keyword evidence="5 6" id="KW-0949">S-adenosyl-L-methionine</keyword>
<dbReference type="GO" id="GO:0032259">
    <property type="term" value="P:methylation"/>
    <property type="evidence" value="ECO:0007669"/>
    <property type="project" value="UniProtKB-KW"/>
</dbReference>
<comment type="similarity">
    <text evidence="6">Belongs to the class I-like SAM-binding methyltransferase superfamily. MenG/UbiE family.</text>
</comment>
<evidence type="ECO:0000313" key="8">
    <source>
        <dbReference type="Proteomes" id="UP000015559"/>
    </source>
</evidence>
<dbReference type="STRING" id="1163617.SCD_n00359"/>
<evidence type="ECO:0000256" key="6">
    <source>
        <dbReference type="HAMAP-Rule" id="MF_01813"/>
    </source>
</evidence>
<comment type="function">
    <text evidence="6">Methyltransferase required for the conversion of demethylmenaquinol (DMKH2) to menaquinol (MKH2) and the conversion of 2-polyprenyl-6-methoxy-1,4-benzoquinol (DDMQH2) to 2-polyprenyl-3-methyl-6-methoxy-1,4-benzoquinol (DMQH2).</text>
</comment>
<evidence type="ECO:0000256" key="2">
    <source>
        <dbReference type="ARBA" id="ARBA00022603"/>
    </source>
</evidence>
<dbReference type="HOGENOM" id="CLU_037990_0_1_4"/>
<evidence type="ECO:0000313" key="7">
    <source>
        <dbReference type="EMBL" id="BAN34208.1"/>
    </source>
</evidence>
<accession>S6AB10</accession>
<keyword evidence="7" id="KW-0830">Ubiquinone</keyword>
<proteinExistence type="inferred from homology"/>
<dbReference type="eggNOG" id="COG2226">
    <property type="taxonomic scope" value="Bacteria"/>
</dbReference>
<dbReference type="Gene3D" id="3.40.50.150">
    <property type="entry name" value="Vaccinia Virus protein VP39"/>
    <property type="match status" value="1"/>
</dbReference>
<dbReference type="UniPathway" id="UPA00232"/>
<dbReference type="InterPro" id="IPR004033">
    <property type="entry name" value="UbiE/COQ5_MeTrFase"/>
</dbReference>
<comment type="catalytic activity">
    <reaction evidence="6">
        <text>a 2-methoxy-6-(all-trans-polyprenyl)benzene-1,4-diol + S-adenosyl-L-methionine = a 5-methoxy-2-methyl-3-(all-trans-polyprenyl)benzene-1,4-diol + S-adenosyl-L-homocysteine + H(+)</text>
        <dbReference type="Rhea" id="RHEA:28286"/>
        <dbReference type="Rhea" id="RHEA-COMP:10858"/>
        <dbReference type="Rhea" id="RHEA-COMP:10859"/>
        <dbReference type="ChEBI" id="CHEBI:15378"/>
        <dbReference type="ChEBI" id="CHEBI:57856"/>
        <dbReference type="ChEBI" id="CHEBI:59789"/>
        <dbReference type="ChEBI" id="CHEBI:84166"/>
        <dbReference type="ChEBI" id="CHEBI:84167"/>
        <dbReference type="EC" id="2.1.1.201"/>
    </reaction>
</comment>
<protein>
    <recommendedName>
        <fullName evidence="6">Ubiquinone/menaquinone biosynthesis C-methyltransferase UbiE</fullName>
        <ecNumber evidence="6">2.1.1.163</ecNumber>
        <ecNumber evidence="6">2.1.1.201</ecNumber>
    </recommendedName>
    <alternativeName>
        <fullName evidence="6">2-methoxy-6-polyprenyl-1,4-benzoquinol methylase</fullName>
    </alternativeName>
    <alternativeName>
        <fullName evidence="6">Demethylmenaquinone methyltransferase</fullName>
    </alternativeName>
</protein>
<name>S6AB10_SULDS</name>
<dbReference type="PROSITE" id="PS01183">
    <property type="entry name" value="UBIE_1"/>
    <property type="match status" value="1"/>
</dbReference>
<dbReference type="AlphaFoldDB" id="S6AB10"/>
<keyword evidence="2 6" id="KW-0489">Methyltransferase</keyword>
<comment type="catalytic activity">
    <reaction evidence="6">
        <text>a 2-demethylmenaquinol + S-adenosyl-L-methionine = a menaquinol + S-adenosyl-L-homocysteine + H(+)</text>
        <dbReference type="Rhea" id="RHEA:42640"/>
        <dbReference type="Rhea" id="RHEA-COMP:9539"/>
        <dbReference type="Rhea" id="RHEA-COMP:9563"/>
        <dbReference type="ChEBI" id="CHEBI:15378"/>
        <dbReference type="ChEBI" id="CHEBI:18151"/>
        <dbReference type="ChEBI" id="CHEBI:55437"/>
        <dbReference type="ChEBI" id="CHEBI:57856"/>
        <dbReference type="ChEBI" id="CHEBI:59789"/>
        <dbReference type="EC" id="2.1.1.163"/>
    </reaction>
</comment>
<evidence type="ECO:0000256" key="5">
    <source>
        <dbReference type="ARBA" id="ARBA00022691"/>
    </source>
</evidence>
<keyword evidence="8" id="KW-1185">Reference proteome</keyword>
<gene>
    <name evidence="6 7" type="primary">ubiE</name>
    <name evidence="7" type="ORF">SCD_n00359</name>
</gene>
<dbReference type="EC" id="2.1.1.201" evidence="6"/>
<reference evidence="7 8" key="1">
    <citation type="journal article" date="2012" name="Appl. Environ. Microbiol.">
        <title>Draft genome sequence of a psychrotolerant sulfur-oxidizing bacterium, Sulfuricella denitrificans skB26, and proteomic insights into cold adaptation.</title>
        <authorList>
            <person name="Watanabe T."/>
            <person name="Kojima H."/>
            <person name="Fukui M."/>
        </authorList>
    </citation>
    <scope>NUCLEOTIDE SEQUENCE [LARGE SCALE GENOMIC DNA]</scope>
    <source>
        <strain evidence="8">skB26</strain>
    </source>
</reference>
<dbReference type="NCBIfam" id="TIGR01934">
    <property type="entry name" value="MenG_MenH_UbiE"/>
    <property type="match status" value="1"/>
</dbReference>
<dbReference type="EC" id="2.1.1.163" evidence="6"/>
<dbReference type="CDD" id="cd02440">
    <property type="entry name" value="AdoMet_MTases"/>
    <property type="match status" value="1"/>
</dbReference>
<organism evidence="7 8">
    <name type="scientific">Sulfuricella denitrificans (strain DSM 22764 / NBRC 105220 / skB26)</name>
    <dbReference type="NCBI Taxonomy" id="1163617"/>
    <lineage>
        <taxon>Bacteria</taxon>
        <taxon>Pseudomonadati</taxon>
        <taxon>Pseudomonadota</taxon>
        <taxon>Betaproteobacteria</taxon>
        <taxon>Nitrosomonadales</taxon>
        <taxon>Sulfuricellaceae</taxon>
        <taxon>Sulfuricella</taxon>
    </lineage>
</organism>
<keyword evidence="1 6" id="KW-0474">Menaquinone biosynthesis</keyword>
<dbReference type="GO" id="GO:0009234">
    <property type="term" value="P:menaquinone biosynthetic process"/>
    <property type="evidence" value="ECO:0007669"/>
    <property type="project" value="UniProtKB-UniRule"/>
</dbReference>
<keyword evidence="3 6" id="KW-0808">Transferase</keyword>
<dbReference type="KEGG" id="sdr:SCD_n00359"/>
<dbReference type="PANTHER" id="PTHR43591">
    <property type="entry name" value="METHYLTRANSFERASE"/>
    <property type="match status" value="1"/>
</dbReference>
<dbReference type="PANTHER" id="PTHR43591:SF24">
    <property type="entry name" value="2-METHOXY-6-POLYPRENYL-1,4-BENZOQUINOL METHYLASE, MITOCHONDRIAL"/>
    <property type="match status" value="1"/>
</dbReference>
<dbReference type="PROSITE" id="PS51608">
    <property type="entry name" value="SAM_MT_UBIE"/>
    <property type="match status" value="1"/>
</dbReference>
<comment type="caution">
    <text evidence="6">Lacks conserved residue(s) required for the propagation of feature annotation.</text>
</comment>
<dbReference type="GO" id="GO:0008425">
    <property type="term" value="F:2-methoxy-6-polyprenyl-1,4-benzoquinol methyltransferase activity"/>
    <property type="evidence" value="ECO:0007669"/>
    <property type="project" value="UniProtKB-UniRule"/>
</dbReference>
<dbReference type="HAMAP" id="MF_01813">
    <property type="entry name" value="MenG_UbiE_methyltr"/>
    <property type="match status" value="1"/>
</dbReference>
<dbReference type="Pfam" id="PF01209">
    <property type="entry name" value="Ubie_methyltran"/>
    <property type="match status" value="1"/>
</dbReference>
<dbReference type="EMBL" id="AP013066">
    <property type="protein sequence ID" value="BAN34208.1"/>
    <property type="molecule type" value="Genomic_DNA"/>
</dbReference>
<dbReference type="InterPro" id="IPR023576">
    <property type="entry name" value="UbiE/COQ5_MeTrFase_CS"/>
</dbReference>
<evidence type="ECO:0000256" key="1">
    <source>
        <dbReference type="ARBA" id="ARBA00022428"/>
    </source>
</evidence>
<dbReference type="UniPathway" id="UPA00079">
    <property type="reaction ID" value="UER00169"/>
</dbReference>
<evidence type="ECO:0000256" key="4">
    <source>
        <dbReference type="ARBA" id="ARBA00022688"/>
    </source>
</evidence>
<dbReference type="InterPro" id="IPR029063">
    <property type="entry name" value="SAM-dependent_MTases_sf"/>
</dbReference>
<comment type="pathway">
    <text evidence="6">Quinol/quinone metabolism; menaquinone biosynthesis; menaquinol from 1,4-dihydroxy-2-naphthoate: step 2/2.</text>
</comment>
<dbReference type="PROSITE" id="PS01184">
    <property type="entry name" value="UBIE_2"/>
    <property type="match status" value="1"/>
</dbReference>
<feature type="binding site" evidence="6">
    <location>
        <position position="90"/>
    </location>
    <ligand>
        <name>S-adenosyl-L-methionine</name>
        <dbReference type="ChEBI" id="CHEBI:59789"/>
    </ligand>
</feature>
<sequence>MMPDLSHTFGYQDVDQDERRRRIRRVFASVARRYDLMNDAMSFGIHRLWKRSLARAAHPLSGQVIVDLAGGTGDVARLMANGNRQVMVCDPSLAMMGVGRERGIPHVTWLAGSGEGIPLASSSVDTITIAFGIRNVTSLTHALKEALRVLKPGGRFLCLEFSRPWAPIRPFYDLFSFAVIPRLGAWIAREPEAYTYLVESIRRFPDQNEFKRTMELAGFADVSYRNLSFGIACLHSATKEE</sequence>